<dbReference type="Pfam" id="PF13676">
    <property type="entry name" value="TIR_2"/>
    <property type="match status" value="1"/>
</dbReference>
<accession>A0A1H2EIC4</accession>
<dbReference type="PROSITE" id="PS50104">
    <property type="entry name" value="TIR"/>
    <property type="match status" value="1"/>
</dbReference>
<dbReference type="SUPFAM" id="SSF52200">
    <property type="entry name" value="Toll/Interleukin receptor TIR domain"/>
    <property type="match status" value="1"/>
</dbReference>
<dbReference type="STRING" id="1434072.SAMN05216210_0747"/>
<sequence length="318" mass="36444">MNEYDFDIFISHASEDKDDFVRPLANALKNEGAKVWYDEMSLSVGDSLTRSIDKGLSKSRYGLVVISRSFVEKPWPEYEIRGLNAREIGSDKVVLPIWHNVSREEVLKFSPSLADKLALNSDLLSVKEICKQLLAIIRPDLLTKLQRKERYAQLKKNAKLEKVEPKLIKESGYKHKALPKDLLGRIRLIRASLWGVDTHSMDHWVDGFKRDSHPSNEIAWWEHVAAVYTEYVKSVAGDGKEQHSAIYKAIFLICNGEEPENVKGFVGFLTEDEFTLLIGECWSRAPLIDIEEQFEFKNTELDESTLELINKIGVEDFN</sequence>
<organism evidence="2 3">
    <name type="scientific">Halopseudomonas salegens</name>
    <dbReference type="NCBI Taxonomy" id="1434072"/>
    <lineage>
        <taxon>Bacteria</taxon>
        <taxon>Pseudomonadati</taxon>
        <taxon>Pseudomonadota</taxon>
        <taxon>Gammaproteobacteria</taxon>
        <taxon>Pseudomonadales</taxon>
        <taxon>Pseudomonadaceae</taxon>
        <taxon>Halopseudomonas</taxon>
    </lineage>
</organism>
<dbReference type="RefSeq" id="WP_197675057.1">
    <property type="nucleotide sequence ID" value="NZ_LT629787.1"/>
</dbReference>
<proteinExistence type="predicted"/>
<evidence type="ECO:0000259" key="1">
    <source>
        <dbReference type="PROSITE" id="PS50104"/>
    </source>
</evidence>
<dbReference type="AlphaFoldDB" id="A0A1H2EIC4"/>
<evidence type="ECO:0000313" key="2">
    <source>
        <dbReference type="EMBL" id="SDT94749.1"/>
    </source>
</evidence>
<dbReference type="GO" id="GO:0007165">
    <property type="term" value="P:signal transduction"/>
    <property type="evidence" value="ECO:0007669"/>
    <property type="project" value="InterPro"/>
</dbReference>
<protein>
    <submittedName>
        <fullName evidence="2">TIR domain-containing protein</fullName>
    </submittedName>
</protein>
<evidence type="ECO:0000313" key="3">
    <source>
        <dbReference type="Proteomes" id="UP000243924"/>
    </source>
</evidence>
<reference evidence="3" key="1">
    <citation type="submission" date="2016-10" db="EMBL/GenBank/DDBJ databases">
        <authorList>
            <person name="Varghese N."/>
            <person name="Submissions S."/>
        </authorList>
    </citation>
    <scope>NUCLEOTIDE SEQUENCE [LARGE SCALE GENOMIC DNA]</scope>
    <source>
        <strain evidence="3">CECT 8338</strain>
    </source>
</reference>
<feature type="domain" description="TIR" evidence="1">
    <location>
        <begin position="4"/>
        <end position="137"/>
    </location>
</feature>
<dbReference type="InterPro" id="IPR000157">
    <property type="entry name" value="TIR_dom"/>
</dbReference>
<name>A0A1H2EIC4_9GAMM</name>
<dbReference type="Gene3D" id="3.40.50.10140">
    <property type="entry name" value="Toll/interleukin-1 receptor homology (TIR) domain"/>
    <property type="match status" value="1"/>
</dbReference>
<dbReference type="InterPro" id="IPR035897">
    <property type="entry name" value="Toll_tir_struct_dom_sf"/>
</dbReference>
<dbReference type="Proteomes" id="UP000243924">
    <property type="component" value="Chromosome I"/>
</dbReference>
<keyword evidence="3" id="KW-1185">Reference proteome</keyword>
<dbReference type="EMBL" id="LT629787">
    <property type="protein sequence ID" value="SDT94749.1"/>
    <property type="molecule type" value="Genomic_DNA"/>
</dbReference>
<gene>
    <name evidence="2" type="ORF">SAMN05216210_0747</name>
</gene>
<dbReference type="SMART" id="SM00255">
    <property type="entry name" value="TIR"/>
    <property type="match status" value="1"/>
</dbReference>